<keyword evidence="8" id="KW-1185">Reference proteome</keyword>
<organism evidence="7 8">
    <name type="scientific">Diploscapter pachys</name>
    <dbReference type="NCBI Taxonomy" id="2018661"/>
    <lineage>
        <taxon>Eukaryota</taxon>
        <taxon>Metazoa</taxon>
        <taxon>Ecdysozoa</taxon>
        <taxon>Nematoda</taxon>
        <taxon>Chromadorea</taxon>
        <taxon>Rhabditida</taxon>
        <taxon>Rhabditina</taxon>
        <taxon>Rhabditomorpha</taxon>
        <taxon>Rhabditoidea</taxon>
        <taxon>Rhabditidae</taxon>
        <taxon>Diploscapter</taxon>
    </lineage>
</organism>
<dbReference type="InterPro" id="IPR050309">
    <property type="entry name" value="Type-B_Carboxylest/Lipase"/>
</dbReference>
<dbReference type="InterPro" id="IPR019819">
    <property type="entry name" value="Carboxylesterase_B_CS"/>
</dbReference>
<evidence type="ECO:0000256" key="3">
    <source>
        <dbReference type="ARBA" id="ARBA00022801"/>
    </source>
</evidence>
<proteinExistence type="inferred from homology"/>
<accession>A0A2A2LCV0</accession>
<dbReference type="PANTHER" id="PTHR11559">
    <property type="entry name" value="CARBOXYLESTERASE"/>
    <property type="match status" value="1"/>
</dbReference>
<dbReference type="PROSITE" id="PS00122">
    <property type="entry name" value="CARBOXYLESTERASE_B_1"/>
    <property type="match status" value="1"/>
</dbReference>
<dbReference type="EC" id="3.1.1.-" evidence="4"/>
<evidence type="ECO:0000313" key="8">
    <source>
        <dbReference type="Proteomes" id="UP000218231"/>
    </source>
</evidence>
<feature type="signal peptide" evidence="5">
    <location>
        <begin position="1"/>
        <end position="15"/>
    </location>
</feature>
<evidence type="ECO:0000256" key="1">
    <source>
        <dbReference type="ARBA" id="ARBA00005964"/>
    </source>
</evidence>
<evidence type="ECO:0000256" key="4">
    <source>
        <dbReference type="RuleBase" id="RU361235"/>
    </source>
</evidence>
<keyword evidence="3 4" id="KW-0378">Hydrolase</keyword>
<keyword evidence="2" id="KW-0719">Serine esterase</keyword>
<feature type="domain" description="Carboxylesterase type B" evidence="6">
    <location>
        <begin position="29"/>
        <end position="516"/>
    </location>
</feature>
<name>A0A2A2LCV0_9BILA</name>
<dbReference type="PROSITE" id="PS00941">
    <property type="entry name" value="CARBOXYLESTERASE_B_2"/>
    <property type="match status" value="1"/>
</dbReference>
<dbReference type="InterPro" id="IPR002018">
    <property type="entry name" value="CarbesteraseB"/>
</dbReference>
<keyword evidence="5" id="KW-0732">Signal</keyword>
<dbReference type="AlphaFoldDB" id="A0A2A2LCV0"/>
<dbReference type="SUPFAM" id="SSF53474">
    <property type="entry name" value="alpha/beta-Hydrolases"/>
    <property type="match status" value="1"/>
</dbReference>
<dbReference type="Proteomes" id="UP000218231">
    <property type="component" value="Unassembled WGS sequence"/>
</dbReference>
<dbReference type="EMBL" id="LIAE01006910">
    <property type="protein sequence ID" value="PAV83908.1"/>
    <property type="molecule type" value="Genomic_DNA"/>
</dbReference>
<feature type="chain" id="PRO_5013262863" description="Carboxylic ester hydrolase" evidence="5">
    <location>
        <begin position="16"/>
        <end position="543"/>
    </location>
</feature>
<comment type="caution">
    <text evidence="7">The sequence shown here is derived from an EMBL/GenBank/DDBJ whole genome shotgun (WGS) entry which is preliminary data.</text>
</comment>
<dbReference type="OrthoDB" id="5857457at2759"/>
<dbReference type="InterPro" id="IPR019826">
    <property type="entry name" value="Carboxylesterase_B_AS"/>
</dbReference>
<comment type="similarity">
    <text evidence="1 4">Belongs to the type-B carboxylesterase/lipase family.</text>
</comment>
<evidence type="ECO:0000259" key="6">
    <source>
        <dbReference type="Pfam" id="PF00135"/>
    </source>
</evidence>
<dbReference type="InterPro" id="IPR029058">
    <property type="entry name" value="AB_hydrolase_fold"/>
</dbReference>
<evidence type="ECO:0000256" key="5">
    <source>
        <dbReference type="SAM" id="SignalP"/>
    </source>
</evidence>
<dbReference type="GO" id="GO:0052689">
    <property type="term" value="F:carboxylic ester hydrolase activity"/>
    <property type="evidence" value="ECO:0007669"/>
    <property type="project" value="UniProtKB-KW"/>
</dbReference>
<dbReference type="Pfam" id="PF00135">
    <property type="entry name" value="COesterase"/>
    <property type="match status" value="1"/>
</dbReference>
<reference evidence="7 8" key="1">
    <citation type="journal article" date="2017" name="Curr. Biol.">
        <title>Genome architecture and evolution of a unichromosomal asexual nematode.</title>
        <authorList>
            <person name="Fradin H."/>
            <person name="Zegar C."/>
            <person name="Gutwein M."/>
            <person name="Lucas J."/>
            <person name="Kovtun M."/>
            <person name="Corcoran D."/>
            <person name="Baugh L.R."/>
            <person name="Kiontke K."/>
            <person name="Gunsalus K."/>
            <person name="Fitch D.H."/>
            <person name="Piano F."/>
        </authorList>
    </citation>
    <scope>NUCLEOTIDE SEQUENCE [LARGE SCALE GENOMIC DNA]</scope>
    <source>
        <strain evidence="7">PF1309</strain>
    </source>
</reference>
<dbReference type="STRING" id="2018661.A0A2A2LCV0"/>
<protein>
    <recommendedName>
        <fullName evidence="4">Carboxylic ester hydrolase</fullName>
        <ecNumber evidence="4">3.1.1.-</ecNumber>
    </recommendedName>
</protein>
<sequence length="543" mass="60660">MLIILLSSLFTLIKSDIINIQISTGNVSATIQGQTCCEADTRGWMFRGIPYAQPPVGDLRFSYAQRMDPQGVVNATEYGDYCSQGDHVQEDCLFINVFTPVGVNSSMRLPVFFYIHGGGWEGGSGDFGPGIYPNLVNRGPLVMVSINYRLGPFGFFTSREDTIPGNFAISDMIESLNWAKRYISFFGGDPSRITICGESSGGESISTLTLSPPARGLFNQAIMESGSAFGGGVSLCDYRNSSIQLAMTLGCTTADQWNSGQNFAQILQCMRSINATTLQDADLNFPYRHFMDWGTVIDKLYMPDTLENLAMQRPSMNVMAGDTTTEWLLWEQGNIQNNLNSSSFTRQGVINQLKGLYEMHCWNNYDAVVQGAQQYYIDANNMVDDDHVGWMSLWITLMSDLDFTAALLRDMKYFTTTGSNAYLYSFDYFSPLAWPWLNITQLRQAPHTWEMPYLYDEGCNGYTCQAEDNALRDIIQKCWVNFILTGNPTPINGGLSFVWPKLDSNNRFLSFLPTPQVLSNFHPTTNFFACQAPTLAGSKPPFC</sequence>
<dbReference type="Gene3D" id="3.40.50.1820">
    <property type="entry name" value="alpha/beta hydrolase"/>
    <property type="match status" value="1"/>
</dbReference>
<gene>
    <name evidence="7" type="ORF">WR25_03133</name>
</gene>
<evidence type="ECO:0000256" key="2">
    <source>
        <dbReference type="ARBA" id="ARBA00022487"/>
    </source>
</evidence>
<evidence type="ECO:0000313" key="7">
    <source>
        <dbReference type="EMBL" id="PAV83908.1"/>
    </source>
</evidence>